<evidence type="ECO:0000313" key="4">
    <source>
        <dbReference type="Proteomes" id="UP000436088"/>
    </source>
</evidence>
<keyword evidence="2" id="KW-1133">Transmembrane helix</keyword>
<evidence type="ECO:0008006" key="5">
    <source>
        <dbReference type="Google" id="ProtNLM"/>
    </source>
</evidence>
<keyword evidence="2" id="KW-0472">Membrane</keyword>
<feature type="transmembrane region" description="Helical" evidence="2">
    <location>
        <begin position="126"/>
        <end position="147"/>
    </location>
</feature>
<gene>
    <name evidence="3" type="ORF">F3Y22_tig00113096pilonHSYRG00158</name>
</gene>
<reference evidence="3" key="1">
    <citation type="submission" date="2019-09" db="EMBL/GenBank/DDBJ databases">
        <title>Draft genome information of white flower Hibiscus syriacus.</title>
        <authorList>
            <person name="Kim Y.-M."/>
        </authorList>
    </citation>
    <scope>NUCLEOTIDE SEQUENCE [LARGE SCALE GENOMIC DNA]</scope>
    <source>
        <strain evidence="3">YM2019G1</strain>
    </source>
</reference>
<dbReference type="InterPro" id="IPR027417">
    <property type="entry name" value="P-loop_NTPase"/>
</dbReference>
<keyword evidence="1" id="KW-0813">Transport</keyword>
<keyword evidence="4" id="KW-1185">Reference proteome</keyword>
<evidence type="ECO:0000256" key="2">
    <source>
        <dbReference type="SAM" id="Phobius"/>
    </source>
</evidence>
<evidence type="ECO:0000256" key="1">
    <source>
        <dbReference type="ARBA" id="ARBA00022448"/>
    </source>
</evidence>
<protein>
    <recommendedName>
        <fullName evidence="5">ABC transporter domain-containing protein</fullName>
    </recommendedName>
</protein>
<name>A0A6A2WS01_HIBSY</name>
<comment type="caution">
    <text evidence="3">The sequence shown here is derived from an EMBL/GenBank/DDBJ whole genome shotgun (WGS) entry which is preliminary data.</text>
</comment>
<accession>A0A6A2WS01</accession>
<dbReference type="Gene3D" id="3.40.50.300">
    <property type="entry name" value="P-loop containing nucleotide triphosphate hydrolases"/>
    <property type="match status" value="1"/>
</dbReference>
<keyword evidence="2" id="KW-0812">Transmembrane</keyword>
<dbReference type="Proteomes" id="UP000436088">
    <property type="component" value="Unassembled WGS sequence"/>
</dbReference>
<dbReference type="EMBL" id="VEPZ02001689">
    <property type="protein sequence ID" value="KAE8663161.1"/>
    <property type="molecule type" value="Genomic_DNA"/>
</dbReference>
<evidence type="ECO:0000313" key="3">
    <source>
        <dbReference type="EMBL" id="KAE8663161.1"/>
    </source>
</evidence>
<dbReference type="AlphaFoldDB" id="A0A6A2WS01"/>
<dbReference type="SUPFAM" id="SSF52540">
    <property type="entry name" value="P-loop containing nucleoside triphosphate hydrolases"/>
    <property type="match status" value="1"/>
</dbReference>
<sequence length="163" mass="18377">MMSQVRLTNNLKDSIIMLERITDGLKGLPILEIVYKEVATEGHEANVITDYMLRVLGLEVCANTMVRDEMSRAISGGQKKRVTTGEMIVRPANALFIDEISTGLDSSTTFRIANCLKHSVHILNGIAVISLLQKLMIFLITLFYFLMDGLYIRVLVNFMNEYT</sequence>
<proteinExistence type="predicted"/>
<dbReference type="PANTHER" id="PTHR19241">
    <property type="entry name" value="ATP-BINDING CASSETTE TRANSPORTER"/>
    <property type="match status" value="1"/>
</dbReference>
<organism evidence="3 4">
    <name type="scientific">Hibiscus syriacus</name>
    <name type="common">Rose of Sharon</name>
    <dbReference type="NCBI Taxonomy" id="106335"/>
    <lineage>
        <taxon>Eukaryota</taxon>
        <taxon>Viridiplantae</taxon>
        <taxon>Streptophyta</taxon>
        <taxon>Embryophyta</taxon>
        <taxon>Tracheophyta</taxon>
        <taxon>Spermatophyta</taxon>
        <taxon>Magnoliopsida</taxon>
        <taxon>eudicotyledons</taxon>
        <taxon>Gunneridae</taxon>
        <taxon>Pentapetalae</taxon>
        <taxon>rosids</taxon>
        <taxon>malvids</taxon>
        <taxon>Malvales</taxon>
        <taxon>Malvaceae</taxon>
        <taxon>Malvoideae</taxon>
        <taxon>Hibiscus</taxon>
    </lineage>
</organism>